<keyword evidence="2" id="KW-0964">Secreted</keyword>
<feature type="region of interest" description="Disordered" evidence="5">
    <location>
        <begin position="849"/>
        <end position="884"/>
    </location>
</feature>
<evidence type="ECO:0000256" key="2">
    <source>
        <dbReference type="ARBA" id="ARBA00022525"/>
    </source>
</evidence>
<comment type="subcellular location">
    <subcellularLocation>
        <location evidence="1">Secreted</location>
    </subcellularLocation>
</comment>
<name>A0A4P9VGE7_9GAMM</name>
<dbReference type="AlphaFoldDB" id="A0A4P9VGE7"/>
<dbReference type="EMBL" id="NDXW01000009">
    <property type="protein sequence ID" value="RDH41444.1"/>
    <property type="molecule type" value="Genomic_DNA"/>
</dbReference>
<evidence type="ECO:0000256" key="4">
    <source>
        <dbReference type="ARBA" id="ARBA00022837"/>
    </source>
</evidence>
<proteinExistence type="predicted"/>
<evidence type="ECO:0000256" key="6">
    <source>
        <dbReference type="SAM" id="SignalP"/>
    </source>
</evidence>
<keyword evidence="4" id="KW-0106">Calcium</keyword>
<feature type="compositionally biased region" description="Acidic residues" evidence="5">
    <location>
        <begin position="849"/>
        <end position="859"/>
    </location>
</feature>
<feature type="region of interest" description="Disordered" evidence="5">
    <location>
        <begin position="777"/>
        <end position="808"/>
    </location>
</feature>
<feature type="signal peptide" evidence="6">
    <location>
        <begin position="1"/>
        <end position="23"/>
    </location>
</feature>
<dbReference type="InterPro" id="IPR053180">
    <property type="entry name" value="Ca-binding_acidic-repeat"/>
</dbReference>
<evidence type="ECO:0000256" key="1">
    <source>
        <dbReference type="ARBA" id="ARBA00004613"/>
    </source>
</evidence>
<dbReference type="RefSeq" id="WP_094789896.1">
    <property type="nucleotide sequence ID" value="NZ_NDXW01000009.1"/>
</dbReference>
<evidence type="ECO:0000256" key="5">
    <source>
        <dbReference type="SAM" id="MobiDB-lite"/>
    </source>
</evidence>
<sequence length="936" mass="105005">MKKTIITYCLLTSSLGFTPSLQAAISAYSYDENARLTAAVQDQVSSYDYVYDSMGNQLVKYILPDQSRYKAPELEITYPDELSKPVNPVHPMLSWNVGETSTPVVFDLYFGEESPPRLYKKSLTISELKAEYLKSNTKYFWKVVAKDHRNQVLVESSVNVLRTSNIAPSKTKLLAPKSTDLSAFILSWQPSKDPMDGNPKYKVFLGKEIDALEEIASSTEQTQVQIPFKLDPSTGYSGRIVAFDKHGASSTTNFSFSVADFDKLSDMGGFYWNYEGTGQWKAFPGLGRQGGGRWRAWNTPYGQETKASTIVNSPGGKVSFYVEVWGDTLTFLIDGKVQGSWNTTVQQRKVEFDLPIGRHELAWVYSQKKTQHHGSNSVSVEKLYISALPDSDNDGVTDGWEYTYFENLETDFNTYDKALDQDNDGLTDIEEALAYSNPFKADSDQDGMPDLWEVTNKTDPGRYDRNEDADGDKINNFSEFILSQGNYSDTIDTDNDGMPDLWEVAHQLNPVEDDADKDADGDKINNFSEFILSQESYSDTIDTDNDGMPDLWEVAHQLNPVEDDATKDADNDGESNLEEFLAQTDPQNNADAQFFLVDFNDAINLGGYYWRYEGQGQWKAFPGLGRQGGGRWRAWNTPYGQETKASTIVNSPGGKVSFYVEVWGDTLTFLIDGKVQGSWNTTVQQRKVEFDLPIGRHELAWVYSQKKTQHHGSNSVSVEKLYISALPDSDNDGVTDGWEYTYFENLETDFNTYDKALDQDNDGLTDIEEALAYSNPFKADSDQDGMPDLWEVTNKTDPGRYDRNEDADGDKINNFSEFILSQGNYSDTIDTDNDGMPDLWEVAHQLNPVEDDADKDADGDGTSNLEEFRTQTDPQNKSDTKYKTIDFDKDGDMGASIGVMKDRVSGKLFLVLVGKEAVVGGHGILLMARKLRPVLL</sequence>
<dbReference type="PANTHER" id="PTHR37467:SF1">
    <property type="entry name" value="EXPORTED CALCIUM-BINDING GLYCOPROTEIN"/>
    <property type="match status" value="1"/>
</dbReference>
<evidence type="ECO:0000313" key="7">
    <source>
        <dbReference type="EMBL" id="RDH41444.1"/>
    </source>
</evidence>
<feature type="chain" id="PRO_5020548681" description="Fibronectin type-III domain-containing protein" evidence="6">
    <location>
        <begin position="24"/>
        <end position="936"/>
    </location>
</feature>
<dbReference type="InterPro" id="IPR036116">
    <property type="entry name" value="FN3_sf"/>
</dbReference>
<gene>
    <name evidence="7" type="ORF">B9G39_28725</name>
</gene>
<protein>
    <recommendedName>
        <fullName evidence="9">Fibronectin type-III domain-containing protein</fullName>
    </recommendedName>
</protein>
<evidence type="ECO:0000256" key="3">
    <source>
        <dbReference type="ARBA" id="ARBA00022729"/>
    </source>
</evidence>
<feature type="compositionally biased region" description="Basic and acidic residues" evidence="5">
    <location>
        <begin position="797"/>
        <end position="808"/>
    </location>
</feature>
<dbReference type="PANTHER" id="PTHR37467">
    <property type="entry name" value="EXPORTED CALCIUM-BINDING GLYCOPROTEIN-RELATED"/>
    <property type="match status" value="1"/>
</dbReference>
<dbReference type="Proteomes" id="UP000257039">
    <property type="component" value="Unassembled WGS sequence"/>
</dbReference>
<dbReference type="Pfam" id="PF18884">
    <property type="entry name" value="TSP3_bac"/>
    <property type="match status" value="9"/>
</dbReference>
<dbReference type="InterPro" id="IPR059100">
    <property type="entry name" value="TSP3_bac"/>
</dbReference>
<keyword evidence="3 6" id="KW-0732">Signal</keyword>
<evidence type="ECO:0008006" key="9">
    <source>
        <dbReference type="Google" id="ProtNLM"/>
    </source>
</evidence>
<dbReference type="SUPFAM" id="SSF49265">
    <property type="entry name" value="Fibronectin type III"/>
    <property type="match status" value="1"/>
</dbReference>
<feature type="compositionally biased region" description="Basic and acidic residues" evidence="5">
    <location>
        <begin position="459"/>
        <end position="470"/>
    </location>
</feature>
<accession>A0A4P9VGE7</accession>
<feature type="compositionally biased region" description="Basic and acidic residues" evidence="5">
    <location>
        <begin position="866"/>
        <end position="884"/>
    </location>
</feature>
<organism evidence="7 8">
    <name type="scientific">Zooshikella ganghwensis</name>
    <dbReference type="NCBI Taxonomy" id="202772"/>
    <lineage>
        <taxon>Bacteria</taxon>
        <taxon>Pseudomonadati</taxon>
        <taxon>Pseudomonadota</taxon>
        <taxon>Gammaproteobacteria</taxon>
        <taxon>Oceanospirillales</taxon>
        <taxon>Zooshikellaceae</taxon>
        <taxon>Zooshikella</taxon>
    </lineage>
</organism>
<reference evidence="7 8" key="1">
    <citation type="submission" date="2017-04" db="EMBL/GenBank/DDBJ databases">
        <title>Draft genome sequence of Zooshikella ganghwensis VG4 isolated from Red Sea sediments.</title>
        <authorList>
            <person name="Rehman Z."/>
            <person name="Alam I."/>
            <person name="Kamau A."/>
            <person name="Bajic V."/>
            <person name="Leiknes T."/>
        </authorList>
    </citation>
    <scope>NUCLEOTIDE SEQUENCE [LARGE SCALE GENOMIC DNA]</scope>
    <source>
        <strain evidence="7 8">VG4</strain>
    </source>
</reference>
<keyword evidence="8" id="KW-1185">Reference proteome</keyword>
<feature type="region of interest" description="Disordered" evidence="5">
    <location>
        <begin position="439"/>
        <end position="470"/>
    </location>
</feature>
<evidence type="ECO:0000313" key="8">
    <source>
        <dbReference type="Proteomes" id="UP000257039"/>
    </source>
</evidence>
<comment type="caution">
    <text evidence="7">The sequence shown here is derived from an EMBL/GenBank/DDBJ whole genome shotgun (WGS) entry which is preliminary data.</text>
</comment>